<name>W4P4Z9_9BACE</name>
<dbReference type="EMBL" id="BAIQ01000008">
    <property type="protein sequence ID" value="GAE14852.1"/>
    <property type="molecule type" value="Genomic_DNA"/>
</dbReference>
<accession>W4P4Z9</accession>
<gene>
    <name evidence="1" type="ORF">JCM6292_1046</name>
</gene>
<comment type="caution">
    <text evidence="1">The sequence shown here is derived from an EMBL/GenBank/DDBJ whole genome shotgun (WGS) entry which is preliminary data.</text>
</comment>
<sequence length="125" mass="14831">MKNKKQANANQLSLYKKFIKYQTLANQCIEDIAFHDMNISTQINVAKNFLHIEQYKKSYELLHSIENSIGKNNIHNNEIKRLQGIALFRMKQRYTPEYAFLWKKEKLPQNGVSNRFFDYFSSSSC</sequence>
<proteinExistence type="predicted"/>
<protein>
    <submittedName>
        <fullName evidence="1">Uncharacterized protein</fullName>
    </submittedName>
</protein>
<evidence type="ECO:0000313" key="1">
    <source>
        <dbReference type="EMBL" id="GAE14852.1"/>
    </source>
</evidence>
<dbReference type="Proteomes" id="UP000018861">
    <property type="component" value="Unassembled WGS sequence"/>
</dbReference>
<evidence type="ECO:0000313" key="2">
    <source>
        <dbReference type="Proteomes" id="UP000018861"/>
    </source>
</evidence>
<reference evidence="1 2" key="1">
    <citation type="journal article" date="2014" name="Genome Announc.">
        <title>Draft Genome Sequences of Three Strains of Bacteroides pyogenes Isolated from a Cat and Swine.</title>
        <authorList>
            <person name="Sakamoto M."/>
            <person name="Oshima K."/>
            <person name="Suda W."/>
            <person name="Kitamura K."/>
            <person name="Iida T."/>
            <person name="Hattori M."/>
            <person name="Ohkuma M."/>
        </authorList>
    </citation>
    <scope>NUCLEOTIDE SEQUENCE [LARGE SCALE GENOMIC DNA]</scope>
    <source>
        <strain evidence="1 2">JCM 6292</strain>
    </source>
</reference>
<organism evidence="1 2">
    <name type="scientific">Bacteroides pyogenes JCM 6292</name>
    <dbReference type="NCBI Taxonomy" id="1235809"/>
    <lineage>
        <taxon>Bacteria</taxon>
        <taxon>Pseudomonadati</taxon>
        <taxon>Bacteroidota</taxon>
        <taxon>Bacteroidia</taxon>
        <taxon>Bacteroidales</taxon>
        <taxon>Bacteroidaceae</taxon>
        <taxon>Bacteroides</taxon>
    </lineage>
</organism>
<dbReference type="AlphaFoldDB" id="W4P4Z9"/>